<dbReference type="RefSeq" id="XP_018448404.2">
    <property type="nucleotide sequence ID" value="XM_018592902.2"/>
</dbReference>
<name>A0A6J0KN00_RAPSA</name>
<organism evidence="3 4">
    <name type="scientific">Raphanus sativus</name>
    <name type="common">Radish</name>
    <name type="synonym">Raphanus raphanistrum var. sativus</name>
    <dbReference type="NCBI Taxonomy" id="3726"/>
    <lineage>
        <taxon>Eukaryota</taxon>
        <taxon>Viridiplantae</taxon>
        <taxon>Streptophyta</taxon>
        <taxon>Embryophyta</taxon>
        <taxon>Tracheophyta</taxon>
        <taxon>Spermatophyta</taxon>
        <taxon>Magnoliopsida</taxon>
        <taxon>eudicotyledons</taxon>
        <taxon>Gunneridae</taxon>
        <taxon>Pentapetalae</taxon>
        <taxon>rosids</taxon>
        <taxon>malvids</taxon>
        <taxon>Brassicales</taxon>
        <taxon>Brassicaceae</taxon>
        <taxon>Brassiceae</taxon>
        <taxon>Raphanus</taxon>
    </lineage>
</organism>
<dbReference type="InterPro" id="IPR032795">
    <property type="entry name" value="DUF3741-assoc"/>
</dbReference>
<protein>
    <submittedName>
        <fullName evidence="4">Uncharacterized protein LOC108819885</fullName>
    </submittedName>
</protein>
<dbReference type="PANTHER" id="PTHR37751">
    <property type="entry name" value="LOW PROTEIN: M-PHASE INDUCER PHOSPHATASE-LIKE PROTEIN"/>
    <property type="match status" value="1"/>
</dbReference>
<dbReference type="Proteomes" id="UP000504610">
    <property type="component" value="Unplaced"/>
</dbReference>
<dbReference type="KEGG" id="rsz:108819885"/>
<evidence type="ECO:0000313" key="4">
    <source>
        <dbReference type="RefSeq" id="XP_018448404.2"/>
    </source>
</evidence>
<feature type="compositionally biased region" description="Basic and acidic residues" evidence="1">
    <location>
        <begin position="348"/>
        <end position="359"/>
    </location>
</feature>
<accession>A0A6J0KN00</accession>
<reference evidence="4" key="1">
    <citation type="submission" date="2025-08" db="UniProtKB">
        <authorList>
            <consortium name="RefSeq"/>
        </authorList>
    </citation>
    <scope>IDENTIFICATION</scope>
    <source>
        <tissue evidence="4">Leaf</tissue>
    </source>
</reference>
<feature type="compositionally biased region" description="Basic and acidic residues" evidence="1">
    <location>
        <begin position="259"/>
        <end position="286"/>
    </location>
</feature>
<proteinExistence type="predicted"/>
<gene>
    <name evidence="4" type="primary">LOC108819885</name>
</gene>
<feature type="region of interest" description="Disordered" evidence="1">
    <location>
        <begin position="222"/>
        <end position="286"/>
    </location>
</feature>
<dbReference type="AlphaFoldDB" id="A0A6J0KN00"/>
<evidence type="ECO:0000259" key="2">
    <source>
        <dbReference type="Pfam" id="PF14383"/>
    </source>
</evidence>
<evidence type="ECO:0000313" key="3">
    <source>
        <dbReference type="Proteomes" id="UP000504610"/>
    </source>
</evidence>
<feature type="region of interest" description="Disordered" evidence="1">
    <location>
        <begin position="338"/>
        <end position="367"/>
    </location>
</feature>
<dbReference type="OrthoDB" id="1939700at2759"/>
<feature type="domain" description="DUF3741" evidence="2">
    <location>
        <begin position="103"/>
        <end position="130"/>
    </location>
</feature>
<dbReference type="GeneID" id="108819885"/>
<sequence>MEMGKEWSSGGRSRSKSSEANGCIPALYHFFHSHHFYFTSRHHHRQPSFDSLSRYPKGLVAPRNSLELTKESSLSTKYKEKDNFNISVGGKSSNLRALLFDTSSDNCNSPSAKSPNLVARLMGLDLLPDNLDLNRPSIKGVRGHRLTENCSGTRSLPESPRVSSARKSDSEVRRLSLQLNRENKHEDSACWRLKDEESQDPGNNERVITRRLGMDITNLLENRRARPGLDQNKHRKVRSMSSRKENNTLSSSPTFVFKQDNKISQEPTRKLTHSKDSTKKLKSVDEHPLRPTNVCKKNVCGKSKLSPHSTPNLQHKQRQAFISTPRCDPLHKKECKKIPNSSAVSASERPRKQMERAEGPEQDEDGTICSGQMYNYEENKLPQELLSSSSSRSTTISATFSNVGRTKIYFEYLLGMKKLEKEEEMVVAEIERHIVDVLVLETVKSLALYQLS</sequence>
<evidence type="ECO:0000256" key="1">
    <source>
        <dbReference type="SAM" id="MobiDB-lite"/>
    </source>
</evidence>
<dbReference type="PANTHER" id="PTHR37751:SF3">
    <property type="entry name" value="DUF3741 DOMAIN-CONTAINING PROTEIN"/>
    <property type="match status" value="1"/>
</dbReference>
<feature type="region of interest" description="Disordered" evidence="1">
    <location>
        <begin position="145"/>
        <end position="173"/>
    </location>
</feature>
<dbReference type="Pfam" id="PF14383">
    <property type="entry name" value="VARLMGL"/>
    <property type="match status" value="1"/>
</dbReference>
<keyword evidence="3" id="KW-1185">Reference proteome</keyword>